<evidence type="ECO:0000259" key="8">
    <source>
        <dbReference type="Pfam" id="PF02687"/>
    </source>
</evidence>
<reference evidence="9" key="1">
    <citation type="submission" date="2017-11" db="EMBL/GenBank/DDBJ databases">
        <title>Genomic Encyclopedia of Archaeal and Bacterial Type Strains, Phase II (KMG-II): From Individual Species to Whole Genera.</title>
        <authorList>
            <person name="Goeker M."/>
        </authorList>
    </citation>
    <scope>NUCLEOTIDE SEQUENCE [LARGE SCALE GENOMIC DNA]</scope>
    <source>
        <strain evidence="9">DSM 25478</strain>
    </source>
</reference>
<comment type="similarity">
    <text evidence="6">Belongs to the ABC-4 integral membrane protein family.</text>
</comment>
<feature type="transmembrane region" description="Helical" evidence="7">
    <location>
        <begin position="399"/>
        <end position="417"/>
    </location>
</feature>
<dbReference type="OrthoDB" id="9780560at2"/>
<evidence type="ECO:0000256" key="2">
    <source>
        <dbReference type="ARBA" id="ARBA00022475"/>
    </source>
</evidence>
<comment type="caution">
    <text evidence="9">The sequence shown here is derived from an EMBL/GenBank/DDBJ whole genome shotgun (WGS) entry which is preliminary data.</text>
</comment>
<keyword evidence="5 7" id="KW-0472">Membrane</keyword>
<proteinExistence type="inferred from homology"/>
<dbReference type="InterPro" id="IPR003838">
    <property type="entry name" value="ABC3_permease_C"/>
</dbReference>
<keyword evidence="4 7" id="KW-1133">Transmembrane helix</keyword>
<evidence type="ECO:0000313" key="10">
    <source>
        <dbReference type="Proteomes" id="UP000231693"/>
    </source>
</evidence>
<keyword evidence="3 7" id="KW-0812">Transmembrane</keyword>
<feature type="transmembrane region" description="Helical" evidence="7">
    <location>
        <begin position="357"/>
        <end position="387"/>
    </location>
</feature>
<sequence length="434" mass="43456">MTVELGSFPLAVEPAAPRAGRWRAGVARVQDVVDDVLVELASRRARALLMVVAVGLSTGALQASVGISTQAAQQIGADIAASTLDLTSVSVVPTGDGPGGADAASASEVATILPADTEERLAGIDLVDSGGRRLDVSGAASPVVTRLPGGDEVGRGEGEQQLDVVAVTSGYLRAARTEAPTASTFLLDGDTPVVLLGPGAAEALDVPVVDDPTGLQVWIDGQPYDVVGFVGGAGPAALENAVVMPYARGLATVGRDDDASVLVRALPGAGAQVASVVAQAVRPDAPERLSASSVVSMSTLRRGVSTQMDKLAAWTGTVLMVLTILLIANSMIVAVTSRTTEIGLRRALGCSRAQVGAVFLAEGMLIGFLGGLVGAAIAATSVVAAAALNGWSAVLSPGWIAVGPLIGVAVGLVASAYPARRAATISPALAVRSE</sequence>
<evidence type="ECO:0000256" key="5">
    <source>
        <dbReference type="ARBA" id="ARBA00023136"/>
    </source>
</evidence>
<dbReference type="GO" id="GO:0005886">
    <property type="term" value="C:plasma membrane"/>
    <property type="evidence" value="ECO:0007669"/>
    <property type="project" value="UniProtKB-SubCell"/>
</dbReference>
<comment type="subcellular location">
    <subcellularLocation>
        <location evidence="1">Cell membrane</location>
        <topology evidence="1">Multi-pass membrane protein</topology>
    </subcellularLocation>
</comment>
<keyword evidence="2" id="KW-1003">Cell membrane</keyword>
<evidence type="ECO:0000256" key="1">
    <source>
        <dbReference type="ARBA" id="ARBA00004651"/>
    </source>
</evidence>
<gene>
    <name evidence="9" type="ORF">CLV28_2960</name>
</gene>
<name>A0A2M9CBU5_9CELL</name>
<dbReference type="Pfam" id="PF02687">
    <property type="entry name" value="FtsX"/>
    <property type="match status" value="1"/>
</dbReference>
<feature type="domain" description="ABC3 transporter permease C-terminal" evidence="8">
    <location>
        <begin position="317"/>
        <end position="427"/>
    </location>
</feature>
<evidence type="ECO:0000256" key="6">
    <source>
        <dbReference type="ARBA" id="ARBA00038076"/>
    </source>
</evidence>
<keyword evidence="10" id="KW-1185">Reference proteome</keyword>
<dbReference type="EMBL" id="PGFE01000007">
    <property type="protein sequence ID" value="PJJ68544.1"/>
    <property type="molecule type" value="Genomic_DNA"/>
</dbReference>
<dbReference type="PANTHER" id="PTHR30572">
    <property type="entry name" value="MEMBRANE COMPONENT OF TRANSPORTER-RELATED"/>
    <property type="match status" value="1"/>
</dbReference>
<evidence type="ECO:0000256" key="3">
    <source>
        <dbReference type="ARBA" id="ARBA00022692"/>
    </source>
</evidence>
<dbReference type="AlphaFoldDB" id="A0A2M9CBU5"/>
<feature type="transmembrane region" description="Helical" evidence="7">
    <location>
        <begin position="311"/>
        <end position="336"/>
    </location>
</feature>
<protein>
    <submittedName>
        <fullName evidence="9">Putative ABC transport system permease protein</fullName>
    </submittedName>
</protein>
<evidence type="ECO:0000256" key="7">
    <source>
        <dbReference type="SAM" id="Phobius"/>
    </source>
</evidence>
<organism evidence="9 10">
    <name type="scientific">Sediminihabitans luteus</name>
    <dbReference type="NCBI Taxonomy" id="1138585"/>
    <lineage>
        <taxon>Bacteria</taxon>
        <taxon>Bacillati</taxon>
        <taxon>Actinomycetota</taxon>
        <taxon>Actinomycetes</taxon>
        <taxon>Micrococcales</taxon>
        <taxon>Cellulomonadaceae</taxon>
        <taxon>Sediminihabitans</taxon>
    </lineage>
</organism>
<evidence type="ECO:0000313" key="9">
    <source>
        <dbReference type="EMBL" id="PJJ68544.1"/>
    </source>
</evidence>
<dbReference type="RefSeq" id="WP_100424107.1">
    <property type="nucleotide sequence ID" value="NZ_BOOX01000011.1"/>
</dbReference>
<evidence type="ECO:0000256" key="4">
    <source>
        <dbReference type="ARBA" id="ARBA00022989"/>
    </source>
</evidence>
<dbReference type="InterPro" id="IPR050250">
    <property type="entry name" value="Macrolide_Exporter_MacB"/>
</dbReference>
<dbReference type="GO" id="GO:0022857">
    <property type="term" value="F:transmembrane transporter activity"/>
    <property type="evidence" value="ECO:0007669"/>
    <property type="project" value="TreeGrafter"/>
</dbReference>
<dbReference type="Proteomes" id="UP000231693">
    <property type="component" value="Unassembled WGS sequence"/>
</dbReference>
<accession>A0A2M9CBU5</accession>
<dbReference type="PANTHER" id="PTHR30572:SF4">
    <property type="entry name" value="ABC TRANSPORTER PERMEASE YTRF"/>
    <property type="match status" value="1"/>
</dbReference>